<dbReference type="PANTHER" id="PTHR41775">
    <property type="entry name" value="SECRETED PROTEIN-RELATED"/>
    <property type="match status" value="1"/>
</dbReference>
<dbReference type="Pfam" id="PF05547">
    <property type="entry name" value="Peptidase_M6"/>
    <property type="match status" value="1"/>
</dbReference>
<dbReference type="PANTHER" id="PTHR41775:SF1">
    <property type="entry name" value="PEPTIDASE M6-LIKE DOMAIN-CONTAINING PROTEIN"/>
    <property type="match status" value="1"/>
</dbReference>
<protein>
    <submittedName>
        <fullName evidence="2">M6 family metalloprotease domain-containing protein</fullName>
    </submittedName>
</protein>
<accession>A0A1H5VC47</accession>
<dbReference type="NCBIfam" id="TIGR03296">
    <property type="entry name" value="M6dom_TIGR03296"/>
    <property type="match status" value="1"/>
</dbReference>
<organism evidence="2 3">
    <name type="scientific">Xylanibacter ruminicola</name>
    <name type="common">Prevotella ruminicola</name>
    <dbReference type="NCBI Taxonomy" id="839"/>
    <lineage>
        <taxon>Bacteria</taxon>
        <taxon>Pseudomonadati</taxon>
        <taxon>Bacteroidota</taxon>
        <taxon>Bacteroidia</taxon>
        <taxon>Bacteroidales</taxon>
        <taxon>Prevotellaceae</taxon>
        <taxon>Xylanibacter</taxon>
    </lineage>
</organism>
<keyword evidence="2" id="KW-0482">Metalloprotease</keyword>
<proteinExistence type="predicted"/>
<dbReference type="InterPro" id="IPR008757">
    <property type="entry name" value="Peptidase_M6-like_domain"/>
</dbReference>
<dbReference type="AlphaFoldDB" id="A0A1H5VC47"/>
<gene>
    <name evidence="2" type="ORF">SAMN05216354_1850</name>
</gene>
<keyword evidence="2" id="KW-0645">Protease</keyword>
<name>A0A1H5VC47_XYLRU</name>
<dbReference type="GO" id="GO:0008237">
    <property type="term" value="F:metallopeptidase activity"/>
    <property type="evidence" value="ECO:0007669"/>
    <property type="project" value="UniProtKB-KW"/>
</dbReference>
<reference evidence="2 3" key="1">
    <citation type="submission" date="2016-10" db="EMBL/GenBank/DDBJ databases">
        <authorList>
            <person name="de Groot N.N."/>
        </authorList>
    </citation>
    <scope>NUCLEOTIDE SEQUENCE [LARGE SCALE GENOMIC DNA]</scope>
    <source>
        <strain evidence="2 3">AR32</strain>
    </source>
</reference>
<evidence type="ECO:0000313" key="2">
    <source>
        <dbReference type="EMBL" id="SEF84398.1"/>
    </source>
</evidence>
<evidence type="ECO:0000313" key="3">
    <source>
        <dbReference type="Proteomes" id="UP000236735"/>
    </source>
</evidence>
<feature type="domain" description="Peptidase M6-like" evidence="1">
    <location>
        <begin position="234"/>
        <end position="289"/>
    </location>
</feature>
<keyword evidence="2" id="KW-0378">Hydrolase</keyword>
<dbReference type="GO" id="GO:0006508">
    <property type="term" value="P:proteolysis"/>
    <property type="evidence" value="ECO:0007669"/>
    <property type="project" value="UniProtKB-KW"/>
</dbReference>
<dbReference type="Proteomes" id="UP000236735">
    <property type="component" value="Unassembled WGS sequence"/>
</dbReference>
<dbReference type="EMBL" id="FNUV01000004">
    <property type="protein sequence ID" value="SEF84398.1"/>
    <property type="molecule type" value="Genomic_DNA"/>
</dbReference>
<evidence type="ECO:0000259" key="1">
    <source>
        <dbReference type="Pfam" id="PF05547"/>
    </source>
</evidence>
<sequence length="518" mass="58346">MKVRKYINMVEIKRISISRGLLLSVLLFYLFTFLPLNASAQRRMPCIRHIPTDKAKTRAALDDPSQDWDPQRIYRQAVVLISFADTDFSMDDPAGYYQRVLNERGYNEGYGQGCVADYFRDQSDGLLNLKFDVYGPFKVSVNANSGKSSYYGDDAMREALQQLKAITTADFSVYDWDGDGEVNQMVFIAAGFTGNQLSGYIWPNTNHTLSKAPGNLDIGMTSISCEKWKDGALCGIGTICHEFTHCLGLPDIYPTGGTYFSVVDEWDLMDGGNYTNKGWCPPNFSALEKMLMGWATPIELTTATTITGMKPVSEGGETYLIRNSGYADEYYLLENRRQTKWDYCIPGEGLAIFHVDYDKGQWSYNEVNSDMTHLRYDLFHADGKDYLIWDPKNNGKDMSKYTMDDWVRNRYLSTSVYPYTDPVSLVVNASLTDDSEPAATLFNDNADGKLFMQKAITNIRVASDGSVSFDFMQVPSGIEPVPALSDGEGEWYDLQGRRLSGKPTHKGVFIHNGRKIVY</sequence>
<dbReference type="SUPFAM" id="SSF55486">
    <property type="entry name" value="Metalloproteases ('zincins'), catalytic domain"/>
    <property type="match status" value="1"/>
</dbReference>